<dbReference type="AlphaFoldDB" id="A0A1X0BB14"/>
<feature type="transmembrane region" description="Helical" evidence="2">
    <location>
        <begin position="353"/>
        <end position="374"/>
    </location>
</feature>
<dbReference type="OrthoDB" id="232755at2"/>
<feature type="region of interest" description="Disordered" evidence="1">
    <location>
        <begin position="1"/>
        <end position="22"/>
    </location>
</feature>
<dbReference type="Proteomes" id="UP000192448">
    <property type="component" value="Unassembled WGS sequence"/>
</dbReference>
<evidence type="ECO:0000313" key="4">
    <source>
        <dbReference type="Proteomes" id="UP000192448"/>
    </source>
</evidence>
<accession>A0A1X0BB14</accession>
<evidence type="ECO:0000313" key="3">
    <source>
        <dbReference type="EMBL" id="ORA39278.1"/>
    </source>
</evidence>
<proteinExistence type="predicted"/>
<keyword evidence="2" id="KW-1133">Transmembrane helix</keyword>
<comment type="caution">
    <text evidence="3">The sequence shown here is derived from an EMBL/GenBank/DDBJ whole genome shotgun (WGS) entry which is preliminary data.</text>
</comment>
<feature type="transmembrane region" description="Helical" evidence="2">
    <location>
        <begin position="469"/>
        <end position="488"/>
    </location>
</feature>
<organism evidence="3 4">
    <name type="scientific">Mycobacterium aquaticum</name>
    <dbReference type="NCBI Taxonomy" id="1927124"/>
    <lineage>
        <taxon>Bacteria</taxon>
        <taxon>Bacillati</taxon>
        <taxon>Actinomycetota</taxon>
        <taxon>Actinomycetes</taxon>
        <taxon>Mycobacteriales</taxon>
        <taxon>Mycobacteriaceae</taxon>
        <taxon>Mycobacterium</taxon>
    </lineage>
</organism>
<feature type="transmembrane region" description="Helical" evidence="2">
    <location>
        <begin position="292"/>
        <end position="315"/>
    </location>
</feature>
<dbReference type="STRING" id="1927124.BST13_03170"/>
<reference evidence="3 4" key="1">
    <citation type="submission" date="2017-02" db="EMBL/GenBank/DDBJ databases">
        <title>The new phylogeny of genus Mycobacterium.</title>
        <authorList>
            <person name="Tortoli E."/>
            <person name="Trovato A."/>
            <person name="Cirillo D.M."/>
        </authorList>
    </citation>
    <scope>NUCLEOTIDE SEQUENCE [LARGE SCALE GENOMIC DNA]</scope>
    <source>
        <strain evidence="3 4">RW6</strain>
    </source>
</reference>
<evidence type="ECO:0000256" key="1">
    <source>
        <dbReference type="SAM" id="MobiDB-lite"/>
    </source>
</evidence>
<evidence type="ECO:0000256" key="2">
    <source>
        <dbReference type="SAM" id="Phobius"/>
    </source>
</evidence>
<dbReference type="RefSeq" id="WP_083160522.1">
    <property type="nucleotide sequence ID" value="NZ_MVHF01000002.1"/>
</dbReference>
<keyword evidence="2" id="KW-0472">Membrane</keyword>
<feature type="transmembrane region" description="Helical" evidence="2">
    <location>
        <begin position="203"/>
        <end position="225"/>
    </location>
</feature>
<dbReference type="EMBL" id="MVHF01000002">
    <property type="protein sequence ID" value="ORA39278.1"/>
    <property type="molecule type" value="Genomic_DNA"/>
</dbReference>
<feature type="transmembrane region" description="Helical" evidence="2">
    <location>
        <begin position="386"/>
        <end position="407"/>
    </location>
</feature>
<keyword evidence="2" id="KW-0812">Transmembrane</keyword>
<feature type="transmembrane region" description="Helical" evidence="2">
    <location>
        <begin position="172"/>
        <end position="191"/>
    </location>
</feature>
<feature type="transmembrane region" description="Helical" evidence="2">
    <location>
        <begin position="413"/>
        <end position="435"/>
    </location>
</feature>
<gene>
    <name evidence="3" type="ORF">BST13_03170</name>
</gene>
<dbReference type="Gene3D" id="1.20.1740.10">
    <property type="entry name" value="Amino acid/polyamine transporter I"/>
    <property type="match status" value="1"/>
</dbReference>
<protein>
    <submittedName>
        <fullName evidence="3">Amino acid transporter</fullName>
    </submittedName>
</protein>
<feature type="transmembrane region" description="Helical" evidence="2">
    <location>
        <begin position="130"/>
        <end position="152"/>
    </location>
</feature>
<feature type="transmembrane region" description="Helical" evidence="2">
    <location>
        <begin position="245"/>
        <end position="271"/>
    </location>
</feature>
<feature type="transmembrane region" description="Helical" evidence="2">
    <location>
        <begin position="74"/>
        <end position="99"/>
    </location>
</feature>
<keyword evidence="4" id="KW-1185">Reference proteome</keyword>
<name>A0A1X0BB14_9MYCO</name>
<feature type="transmembrane region" description="Helical" evidence="2">
    <location>
        <begin position="442"/>
        <end position="463"/>
    </location>
</feature>
<sequence length="660" mass="71056">MTQTGHPDVVIAAPAPSRPKRSASPFVRWLMRAQVTSITGPEVSEEHHEENAWWKVMCLTGVDYFSSLGYTPGIAALAAGAISPLATLLIVFLTLLGMLPMYRRVAQESPHGQGSVAMLERLLPFWRGKLLVLVLLGFVVTSWIITITLSAADASAHLIENPFTPKAFDGHPVVITVILLLILGGVFLAGFSEAVIVAVPLVVAYLGLNLVVVIAGVLACIGQPFRVHDWFTAMLSTGGAGNALMTAFIAFPLLVLGLSGFETGVSMMPLIKADGRTEEERRKSRIARTRKLLGTAAFIMSAYLLATSFITTVLIPAPEFAAGGQANGRALAYLAHGLLGNGFGTAYDISTILILWFAGASAMAGLINIVPRYLPSYGMAPEWGRAVRPVVLLNTAIAIAITIWFGADVDSQAGAYATGILVMMMSGAFAVTLAMHRYHRTGATIGFSIVTALLAYAVVVNIIDKPDGIVISMLFIVAMVVVSLASRISRSTELRHERIEFDELALRFIADGITAGALHFIAHRYRCDETAEELEEKEHQQRLLNPIPPDAHVIVVEVEVIDPSEFSSTLTVHGIDTAGHHLLRLESSAAPNALAALMLRVRDDTGLLPHLHFQWTEGNPLAHLARFVLLGQGETAPVTREVLRQAEPDVQRRPIVHVGG</sequence>